<gene>
    <name evidence="7" type="ORF">EFW17_12455</name>
</gene>
<dbReference type="GO" id="GO:0009279">
    <property type="term" value="C:cell outer membrane"/>
    <property type="evidence" value="ECO:0007669"/>
    <property type="project" value="UniProtKB-SubCell"/>
</dbReference>
<evidence type="ECO:0000313" key="7">
    <source>
        <dbReference type="EMBL" id="RNL84364.1"/>
    </source>
</evidence>
<feature type="compositionally biased region" description="Acidic residues" evidence="5">
    <location>
        <begin position="35"/>
        <end position="48"/>
    </location>
</feature>
<dbReference type="PANTHER" id="PTHR30329:SF21">
    <property type="entry name" value="LIPOPROTEIN YIAD-RELATED"/>
    <property type="match status" value="1"/>
</dbReference>
<keyword evidence="3" id="KW-0998">Cell outer membrane</keyword>
<feature type="region of interest" description="Disordered" evidence="5">
    <location>
        <begin position="328"/>
        <end position="361"/>
    </location>
</feature>
<protein>
    <submittedName>
        <fullName evidence="7">OmpA family protein</fullName>
    </submittedName>
</protein>
<keyword evidence="8" id="KW-1185">Reference proteome</keyword>
<organism evidence="7 8">
    <name type="scientific">Halostreptopolyspora alba</name>
    <dbReference type="NCBI Taxonomy" id="2487137"/>
    <lineage>
        <taxon>Bacteria</taxon>
        <taxon>Bacillati</taxon>
        <taxon>Actinomycetota</taxon>
        <taxon>Actinomycetes</taxon>
        <taxon>Streptosporangiales</taxon>
        <taxon>Nocardiopsidaceae</taxon>
        <taxon>Halostreptopolyspora</taxon>
    </lineage>
</organism>
<dbReference type="AlphaFoldDB" id="A0A3N0E930"/>
<keyword evidence="2 4" id="KW-0472">Membrane</keyword>
<dbReference type="InterPro" id="IPR050330">
    <property type="entry name" value="Bact_OuterMem_StrucFunc"/>
</dbReference>
<dbReference type="CDD" id="cd07185">
    <property type="entry name" value="OmpA_C-like"/>
    <property type="match status" value="1"/>
</dbReference>
<dbReference type="PROSITE" id="PS51123">
    <property type="entry name" value="OMPA_2"/>
    <property type="match status" value="1"/>
</dbReference>
<dbReference type="InterPro" id="IPR006665">
    <property type="entry name" value="OmpA-like"/>
</dbReference>
<dbReference type="EMBL" id="RJMB01000011">
    <property type="protein sequence ID" value="RNL84364.1"/>
    <property type="molecule type" value="Genomic_DNA"/>
</dbReference>
<comment type="caution">
    <text evidence="7">The sequence shown here is derived from an EMBL/GenBank/DDBJ whole genome shotgun (WGS) entry which is preliminary data.</text>
</comment>
<reference evidence="7 8" key="1">
    <citation type="submission" date="2018-11" db="EMBL/GenBank/DDBJ databases">
        <title>The genome draft of YIM 96095.</title>
        <authorList>
            <person name="Tang S.-K."/>
            <person name="Chunyu W.-X."/>
            <person name="Feng Y.-Z."/>
        </authorList>
    </citation>
    <scope>NUCLEOTIDE SEQUENCE [LARGE SCALE GENOMIC DNA]</scope>
    <source>
        <strain evidence="7 8">YIM 96095</strain>
    </source>
</reference>
<dbReference type="Pfam" id="PF00691">
    <property type="entry name" value="OmpA"/>
    <property type="match status" value="1"/>
</dbReference>
<proteinExistence type="predicted"/>
<feature type="region of interest" description="Disordered" evidence="5">
    <location>
        <begin position="30"/>
        <end position="50"/>
    </location>
</feature>
<dbReference type="OrthoDB" id="5243843at2"/>
<dbReference type="Gene3D" id="3.30.1330.60">
    <property type="entry name" value="OmpA-like domain"/>
    <property type="match status" value="1"/>
</dbReference>
<sequence>MPRRSPLGAVSALASGGLLLSGCAVVDNLERFSDDEQEQQQEEQEQAPEPEFPYVKQGRTFLDTGNDVLREYGIERLESTDEYMVLDAYMTILEPLSGSNTSLSAPPRLVDPESGLVYERIYNEEMERSYGSYFEEDDSKFPIHEGSPRKIRRYFPPVPEDVDTLTFTGKGMGAMSGIPVDHVDEITELPEPNAHEYINSFNWNTDDVPEGADVHYPHDEPPADHGVEPLSLEQFVDSEVASTTRDGNEETIALNADVMFEFDESELTDEAEEVVQQAAESIKANLASDVEEITIVGHTDGKGGDDYNQTLSEERAETVEELLADDLGSEFTLTTEGRGSEEPVAEEGGSDDEEARAQNRRVEFSYEINDSGGESEDAGDVGLDAAQRHVAAPAEFNEDDGEVHESVTKEDVRLDVYPLTRDGAYLIGTVVFRNTTEDPVEPELGGADAKIPGGPDQYSEGTLGGFVLSEPDSDVVRHVAQVKVGEEEYEGFAEEVHELQPGEDYRTIAIFSAPPQDVSEMTLHAGEFGEIEGVPIR</sequence>
<evidence type="ECO:0000256" key="3">
    <source>
        <dbReference type="ARBA" id="ARBA00023237"/>
    </source>
</evidence>
<evidence type="ECO:0000256" key="1">
    <source>
        <dbReference type="ARBA" id="ARBA00004442"/>
    </source>
</evidence>
<dbReference type="PRINTS" id="PR01021">
    <property type="entry name" value="OMPADOMAIN"/>
</dbReference>
<dbReference type="SUPFAM" id="SSF103088">
    <property type="entry name" value="OmpA-like"/>
    <property type="match status" value="1"/>
</dbReference>
<name>A0A3N0E930_9ACTN</name>
<evidence type="ECO:0000256" key="4">
    <source>
        <dbReference type="PROSITE-ProRule" id="PRU00473"/>
    </source>
</evidence>
<evidence type="ECO:0000259" key="6">
    <source>
        <dbReference type="PROSITE" id="PS51123"/>
    </source>
</evidence>
<accession>A0A3N0E930</accession>
<dbReference type="InterPro" id="IPR006664">
    <property type="entry name" value="OMP_bac"/>
</dbReference>
<dbReference type="PROSITE" id="PS51257">
    <property type="entry name" value="PROKAR_LIPOPROTEIN"/>
    <property type="match status" value="1"/>
</dbReference>
<comment type="subcellular location">
    <subcellularLocation>
        <location evidence="1">Cell outer membrane</location>
    </subcellularLocation>
</comment>
<evidence type="ECO:0000256" key="2">
    <source>
        <dbReference type="ARBA" id="ARBA00023136"/>
    </source>
</evidence>
<feature type="domain" description="OmpA-like" evidence="6">
    <location>
        <begin position="247"/>
        <end position="370"/>
    </location>
</feature>
<feature type="compositionally biased region" description="Acidic residues" evidence="5">
    <location>
        <begin position="343"/>
        <end position="354"/>
    </location>
</feature>
<dbReference type="RefSeq" id="WP_123201535.1">
    <property type="nucleotide sequence ID" value="NZ_RJMB01000011.1"/>
</dbReference>
<dbReference type="Proteomes" id="UP000269198">
    <property type="component" value="Unassembled WGS sequence"/>
</dbReference>
<dbReference type="PANTHER" id="PTHR30329">
    <property type="entry name" value="STATOR ELEMENT OF FLAGELLAR MOTOR COMPLEX"/>
    <property type="match status" value="1"/>
</dbReference>
<evidence type="ECO:0000256" key="5">
    <source>
        <dbReference type="SAM" id="MobiDB-lite"/>
    </source>
</evidence>
<evidence type="ECO:0000313" key="8">
    <source>
        <dbReference type="Proteomes" id="UP000269198"/>
    </source>
</evidence>
<dbReference type="InterPro" id="IPR036737">
    <property type="entry name" value="OmpA-like_sf"/>
</dbReference>